<dbReference type="CDD" id="cd01837">
    <property type="entry name" value="SGNH_plant_lipase_like"/>
    <property type="match status" value="1"/>
</dbReference>
<dbReference type="GO" id="GO:0016788">
    <property type="term" value="F:hydrolase activity, acting on ester bonds"/>
    <property type="evidence" value="ECO:0007669"/>
    <property type="project" value="InterPro"/>
</dbReference>
<dbReference type="Gene3D" id="3.40.50.1110">
    <property type="entry name" value="SGNH hydrolase"/>
    <property type="match status" value="1"/>
</dbReference>
<reference evidence="5" key="1">
    <citation type="journal article" date="2009" name="Plant Mol. Biol.">
        <title>Insights into corn genes derived from large-scale cDNA sequencing.</title>
        <authorList>
            <person name="Alexandrov N.N."/>
            <person name="Brover V.V."/>
            <person name="Freidin S."/>
            <person name="Troukhan M.E."/>
            <person name="Tatarinova T.V."/>
            <person name="Zhang H."/>
            <person name="Swaller T.J."/>
            <person name="Lu Y.P."/>
            <person name="Bouck J."/>
            <person name="Flavell R.B."/>
            <person name="Feldmann K.A."/>
        </authorList>
    </citation>
    <scope>NUCLEOTIDE SEQUENCE</scope>
</reference>
<dbReference type="PANTHER" id="PTHR45648">
    <property type="entry name" value="GDSL LIPASE/ACYLHYDROLASE FAMILY PROTEIN (AFU_ORTHOLOGUE AFUA_4G14700)"/>
    <property type="match status" value="1"/>
</dbReference>
<dbReference type="InterPro" id="IPR051058">
    <property type="entry name" value="GDSL_Est/Lipase"/>
</dbReference>
<dbReference type="GO" id="GO:0016042">
    <property type="term" value="P:lipid catabolic process"/>
    <property type="evidence" value="ECO:0007669"/>
    <property type="project" value="UniProtKB-KW"/>
</dbReference>
<proteinExistence type="evidence at transcript level"/>
<dbReference type="InterPro" id="IPR036514">
    <property type="entry name" value="SGNH_hydro_sf"/>
</dbReference>
<organism evidence="5">
    <name type="scientific">Zea mays</name>
    <name type="common">Maize</name>
    <dbReference type="NCBI Taxonomy" id="4577"/>
    <lineage>
        <taxon>Eukaryota</taxon>
        <taxon>Viridiplantae</taxon>
        <taxon>Streptophyta</taxon>
        <taxon>Embryophyta</taxon>
        <taxon>Tracheophyta</taxon>
        <taxon>Spermatophyta</taxon>
        <taxon>Magnoliopsida</taxon>
        <taxon>Liliopsida</taxon>
        <taxon>Poales</taxon>
        <taxon>Poaceae</taxon>
        <taxon>PACMAD clade</taxon>
        <taxon>Panicoideae</taxon>
        <taxon>Andropogonodae</taxon>
        <taxon>Andropogoneae</taxon>
        <taxon>Tripsacinae</taxon>
        <taxon>Zea</taxon>
    </lineage>
</organism>
<evidence type="ECO:0000256" key="1">
    <source>
        <dbReference type="ARBA" id="ARBA00008668"/>
    </source>
</evidence>
<protein>
    <submittedName>
        <fullName evidence="5">GSDL-motif lipase</fullName>
    </submittedName>
</protein>
<evidence type="ECO:0000313" key="5">
    <source>
        <dbReference type="EMBL" id="ACG32243.1"/>
    </source>
</evidence>
<dbReference type="InterPro" id="IPR001087">
    <property type="entry name" value="GDSL"/>
</dbReference>
<dbReference type="ExpressionAtlas" id="B6T560">
    <property type="expression patterns" value="baseline and differential"/>
</dbReference>
<dbReference type="SUPFAM" id="SSF52266">
    <property type="entry name" value="SGNH hydrolase"/>
    <property type="match status" value="1"/>
</dbReference>
<evidence type="ECO:0000256" key="4">
    <source>
        <dbReference type="SAM" id="SignalP"/>
    </source>
</evidence>
<name>B6T560_MAIZE</name>
<dbReference type="Pfam" id="PF00657">
    <property type="entry name" value="Lipase_GDSL"/>
    <property type="match status" value="1"/>
</dbReference>
<dbReference type="EMBL" id="EU960125">
    <property type="protein sequence ID" value="ACG32243.1"/>
    <property type="molecule type" value="mRNA"/>
</dbReference>
<dbReference type="InterPro" id="IPR035669">
    <property type="entry name" value="SGNH_plant_lipase-like"/>
</dbReference>
<evidence type="ECO:0000256" key="3">
    <source>
        <dbReference type="ARBA" id="ARBA00022963"/>
    </source>
</evidence>
<comment type="similarity">
    <text evidence="1">Belongs to the 'GDSL' lipolytic enzyme family.</text>
</comment>
<accession>B6T560</accession>
<dbReference type="PANTHER" id="PTHR45648:SF180">
    <property type="entry name" value="OS04G0561800 PROTEIN"/>
    <property type="match status" value="1"/>
</dbReference>
<keyword evidence="4" id="KW-0732">Signal</keyword>
<feature type="chain" id="PRO_5002847400" evidence="4">
    <location>
        <begin position="21"/>
        <end position="372"/>
    </location>
</feature>
<keyword evidence="2" id="KW-0378">Hydrolase</keyword>
<keyword evidence="3" id="KW-0443">Lipid metabolism</keyword>
<dbReference type="AlphaFoldDB" id="B6T560"/>
<sequence>MATAPVVVLVLHVLLGAAAAACAAAAGSSSKVPAMYVFGDSTADVGTNNYLPGGAEVPRANFPHNGVDFPTARPTGRFSNGFNGVDFLAVNMGFKRSPPPFLAVANKTNRQVFRGLLGVNFASAGSGILDTTGSSIIPLSKQVEQFAAVRRNISSRVGNGSAAADALLSRSLFLVSTGGNDLFAFFARNSTPSDADKRRFVANLVTLYQNHVKALYVLGARKFAVIDVPPVGCCPYPRSLHPLGACIDVLNELARGFNEGVRAAMHGLGVSFQGLRYSVGSSHAVVQSIMKHPQRLGFKDVTNACCGSGRFNGKSGCTPNATLCDNRHQYLFWDLLHPTHAASKIAAAAIYNGSLHFAAPMNFRQLAEDDRC</sequence>
<keyword evidence="3" id="KW-0442">Lipid degradation</keyword>
<evidence type="ECO:0000256" key="2">
    <source>
        <dbReference type="ARBA" id="ARBA00022801"/>
    </source>
</evidence>
<feature type="signal peptide" evidence="4">
    <location>
        <begin position="1"/>
        <end position="20"/>
    </location>
</feature>